<evidence type="ECO:0000256" key="5">
    <source>
        <dbReference type="ARBA" id="ARBA00023136"/>
    </source>
</evidence>
<organism evidence="7 8">
    <name type="scientific">Colletotrichum kahawae</name>
    <name type="common">Coffee berry disease fungus</name>
    <dbReference type="NCBI Taxonomy" id="34407"/>
    <lineage>
        <taxon>Eukaryota</taxon>
        <taxon>Fungi</taxon>
        <taxon>Dikarya</taxon>
        <taxon>Ascomycota</taxon>
        <taxon>Pezizomycotina</taxon>
        <taxon>Sordariomycetes</taxon>
        <taxon>Hypocreomycetidae</taxon>
        <taxon>Glomerellales</taxon>
        <taxon>Glomerellaceae</taxon>
        <taxon>Colletotrichum</taxon>
        <taxon>Colletotrichum gloeosporioides species complex</taxon>
    </lineage>
</organism>
<keyword evidence="3 6" id="KW-0812">Transmembrane</keyword>
<evidence type="ECO:0000313" key="8">
    <source>
        <dbReference type="Proteomes" id="UP001281614"/>
    </source>
</evidence>
<dbReference type="GO" id="GO:0016020">
    <property type="term" value="C:membrane"/>
    <property type="evidence" value="ECO:0007669"/>
    <property type="project" value="UniProtKB-SubCell"/>
</dbReference>
<evidence type="ECO:0000256" key="3">
    <source>
        <dbReference type="ARBA" id="ARBA00022692"/>
    </source>
</evidence>
<keyword evidence="8" id="KW-1185">Reference proteome</keyword>
<evidence type="ECO:0000256" key="2">
    <source>
        <dbReference type="ARBA" id="ARBA00022448"/>
    </source>
</evidence>
<dbReference type="AlphaFoldDB" id="A0AAD9YCC7"/>
<dbReference type="InterPro" id="IPR036259">
    <property type="entry name" value="MFS_trans_sf"/>
</dbReference>
<evidence type="ECO:0000256" key="4">
    <source>
        <dbReference type="ARBA" id="ARBA00022989"/>
    </source>
</evidence>
<feature type="transmembrane region" description="Helical" evidence="6">
    <location>
        <begin position="119"/>
        <end position="138"/>
    </location>
</feature>
<dbReference type="Proteomes" id="UP001281614">
    <property type="component" value="Unassembled WGS sequence"/>
</dbReference>
<evidence type="ECO:0000256" key="6">
    <source>
        <dbReference type="SAM" id="Phobius"/>
    </source>
</evidence>
<accession>A0AAD9YCC7</accession>
<feature type="transmembrane region" description="Helical" evidence="6">
    <location>
        <begin position="276"/>
        <end position="299"/>
    </location>
</feature>
<feature type="transmembrane region" description="Helical" evidence="6">
    <location>
        <begin position="158"/>
        <end position="176"/>
    </location>
</feature>
<keyword evidence="2" id="KW-0813">Transport</keyword>
<dbReference type="Pfam" id="PF07690">
    <property type="entry name" value="MFS_1"/>
    <property type="match status" value="1"/>
</dbReference>
<comment type="subcellular location">
    <subcellularLocation>
        <location evidence="1">Membrane</location>
        <topology evidence="1">Multi-pass membrane protein</topology>
    </subcellularLocation>
</comment>
<reference evidence="7" key="1">
    <citation type="submission" date="2023-02" db="EMBL/GenBank/DDBJ databases">
        <title>Colletotrichum kahawae CIFC_Que2 genome sequencing and assembly.</title>
        <authorList>
            <person name="Baroncelli R."/>
        </authorList>
    </citation>
    <scope>NUCLEOTIDE SEQUENCE</scope>
    <source>
        <strain evidence="7">CIFC_Que2</strain>
    </source>
</reference>
<name>A0AAD9YCC7_COLKA</name>
<feature type="transmembrane region" description="Helical" evidence="6">
    <location>
        <begin position="54"/>
        <end position="70"/>
    </location>
</feature>
<evidence type="ECO:0000313" key="7">
    <source>
        <dbReference type="EMBL" id="KAK2758161.1"/>
    </source>
</evidence>
<dbReference type="GO" id="GO:0022857">
    <property type="term" value="F:transmembrane transporter activity"/>
    <property type="evidence" value="ECO:0007669"/>
    <property type="project" value="InterPro"/>
</dbReference>
<feature type="transmembrane region" description="Helical" evidence="6">
    <location>
        <begin position="215"/>
        <end position="232"/>
    </location>
</feature>
<gene>
    <name evidence="7" type="ORF">CKAH01_16875</name>
</gene>
<dbReference type="EMBL" id="VYYT01000192">
    <property type="protein sequence ID" value="KAK2758161.1"/>
    <property type="molecule type" value="Genomic_DNA"/>
</dbReference>
<comment type="caution">
    <text evidence="7">The sequence shown here is derived from an EMBL/GenBank/DDBJ whole genome shotgun (WGS) entry which is preliminary data.</text>
</comment>
<keyword evidence="5 6" id="KW-0472">Membrane</keyword>
<dbReference type="SUPFAM" id="SSF103473">
    <property type="entry name" value="MFS general substrate transporter"/>
    <property type="match status" value="1"/>
</dbReference>
<dbReference type="Gene3D" id="1.20.1250.20">
    <property type="entry name" value="MFS general substrate transporter like domains"/>
    <property type="match status" value="2"/>
</dbReference>
<feature type="transmembrane region" description="Helical" evidence="6">
    <location>
        <begin position="183"/>
        <end position="203"/>
    </location>
</feature>
<dbReference type="InterPro" id="IPR011701">
    <property type="entry name" value="MFS"/>
</dbReference>
<proteinExistence type="predicted"/>
<dbReference type="PANTHER" id="PTHR43791">
    <property type="entry name" value="PERMEASE-RELATED"/>
    <property type="match status" value="1"/>
</dbReference>
<evidence type="ECO:0000256" key="1">
    <source>
        <dbReference type="ARBA" id="ARBA00004141"/>
    </source>
</evidence>
<dbReference type="PANTHER" id="PTHR43791:SF70">
    <property type="entry name" value="MAJOR FACILITATOR SUPERFAMILY (MFS) PROFILE DOMAIN-CONTAINING PROTEIN"/>
    <property type="match status" value="1"/>
</dbReference>
<sequence>MTGFWYTRKEIPLRQCIWYSSLGWGGIIGSYISMGVSKLPADLKPEHWDLLHGRLGGVTCVWSLVIWFLLPDSPSDAFFLNHRERLVAVKRVSENETGIKNKAFAKNQALLGSFDPKTLLLFTSVFAAAIPNGVVNSFSTVIIRDMGFSTTQTTQLKSVGDAVQIVALLIGGTVILNVKDSRLVTASVANLICTVSAACMAYLPESNTRGRLVSFWLVNSQSVGFTVSLTTISSNMAGYTHRSLASAMVFTAYCWGNFAGPFVVKQSEAPHFRGATIGLLVGYAIKLICHLTLLIYMYLVNRHRDKKYGEPNKESSKEAGMRDQTEFENKDFRYVL</sequence>
<feature type="transmembrane region" description="Helical" evidence="6">
    <location>
        <begin position="16"/>
        <end position="34"/>
    </location>
</feature>
<protein>
    <submittedName>
        <fullName evidence="7">MFS transporter</fullName>
    </submittedName>
</protein>
<feature type="transmembrane region" description="Helical" evidence="6">
    <location>
        <begin position="244"/>
        <end position="264"/>
    </location>
</feature>
<keyword evidence="4 6" id="KW-1133">Transmembrane helix</keyword>